<dbReference type="InterPro" id="IPR016187">
    <property type="entry name" value="CTDL_fold"/>
</dbReference>
<dbReference type="GO" id="GO:0004062">
    <property type="term" value="F:aryl sulfotransferase activity"/>
    <property type="evidence" value="ECO:0007669"/>
    <property type="project" value="InterPro"/>
</dbReference>
<dbReference type="AlphaFoldDB" id="A0A937XCH6"/>
<evidence type="ECO:0000313" key="3">
    <source>
        <dbReference type="EMBL" id="MBM3330472.1"/>
    </source>
</evidence>
<dbReference type="SUPFAM" id="SSF56436">
    <property type="entry name" value="C-type lectin-like"/>
    <property type="match status" value="1"/>
</dbReference>
<dbReference type="InterPro" id="IPR010262">
    <property type="entry name" value="Arylsulfotransferase_bact"/>
</dbReference>
<organism evidence="3 4">
    <name type="scientific">candidate division WOR-3 bacterium</name>
    <dbReference type="NCBI Taxonomy" id="2052148"/>
    <lineage>
        <taxon>Bacteria</taxon>
        <taxon>Bacteria division WOR-3</taxon>
    </lineage>
</organism>
<dbReference type="SMART" id="SM00034">
    <property type="entry name" value="CLECT"/>
    <property type="match status" value="1"/>
</dbReference>
<name>A0A937XCH6_UNCW3</name>
<dbReference type="PANTHER" id="PTHR35340">
    <property type="entry name" value="PQQ ENZYME REPEAT PROTEIN-RELATED"/>
    <property type="match status" value="1"/>
</dbReference>
<evidence type="ECO:0000313" key="4">
    <source>
        <dbReference type="Proteomes" id="UP000779900"/>
    </source>
</evidence>
<dbReference type="Pfam" id="PF05935">
    <property type="entry name" value="Arylsulfotrans"/>
    <property type="match status" value="1"/>
</dbReference>
<sequence>MMLRFSARSLATLIAAVALLAGIAGAVPEPWVHPDGSIHYYDPISTPSGLNWNFAWDSALGHGGYLATITSQAENDFVFSLVDSSQFWHTRTSRQVAGPWLGGTQDFGSFEPDSGWHWVTGESMNYRNWTPGEPDNNGDENALHFGEALNARVPSWDDVNRLDDSIRGFVRELSADSTTLGLRYWDSPAWEGYTLFANNQGRAFYLIDNKGRLIHRWRVTDKTVGALYLLENGLVSQIGNLNNPHFLNGGRVSLIDWGGNKTWSFDYSDSLVCLHHDAIWLPNGNMLAIAWELKTRAEAIAAGRDTTKLTANKLWPDHIIEVDPATDSIVWKWHVWDHLIQDYDSTKQNYGVVGDHPELIDLNFTDAVSPIAADWIHSNALDYNSEFEQILLSARDFNEVWVIDHSTTTDEAAGHTGGRYGKGGDLLFRWGNPRTYRRGDSTSQIFYHQHHSSWIPSGLPGAGNITVFDNGLQRPGSAYSTAIEFIPPVDSTGHYADPPPGAPYDPFGPAWQYVADPPTSFYSSQLSSVQRLPNGNTLICEGNSGRFFELAPDTQVVWKYTNPVTDTLPKYQGTPPAQNTVHRSPRYPLDYAGLQGHDLTPGYPVELYTTKQYVGVKEAPPSGSAPVGLSVSPNPFGPLARISFNLPRAVSAELGIYSADGRLVRTLPAVSGSVWNGADNNGNRVGRGVYYCRLQGPSFGTSAKLVKSE</sequence>
<dbReference type="Gene3D" id="2.60.40.4070">
    <property type="match status" value="1"/>
</dbReference>
<gene>
    <name evidence="3" type="ORF">FJY68_01315</name>
</gene>
<evidence type="ECO:0000259" key="2">
    <source>
        <dbReference type="PROSITE" id="PS50041"/>
    </source>
</evidence>
<evidence type="ECO:0000256" key="1">
    <source>
        <dbReference type="SAM" id="SignalP"/>
    </source>
</evidence>
<dbReference type="InterPro" id="IPR001304">
    <property type="entry name" value="C-type_lectin-like"/>
</dbReference>
<protein>
    <recommendedName>
        <fullName evidence="2">C-type lectin domain-containing protein</fullName>
    </recommendedName>
</protein>
<accession>A0A937XCH6</accession>
<reference evidence="3" key="1">
    <citation type="submission" date="2019-03" db="EMBL/GenBank/DDBJ databases">
        <title>Lake Tanganyika Metagenome-Assembled Genomes (MAGs).</title>
        <authorList>
            <person name="Tran P."/>
        </authorList>
    </citation>
    <scope>NUCLEOTIDE SEQUENCE</scope>
    <source>
        <strain evidence="3">K_DeepCast_150m_m2_040</strain>
    </source>
</reference>
<dbReference type="Gene3D" id="3.10.100.10">
    <property type="entry name" value="Mannose-Binding Protein A, subunit A"/>
    <property type="match status" value="1"/>
</dbReference>
<dbReference type="Proteomes" id="UP000779900">
    <property type="component" value="Unassembled WGS sequence"/>
</dbReference>
<dbReference type="PANTHER" id="PTHR35340:SF5">
    <property type="entry name" value="ASST-DOMAIN-CONTAINING PROTEIN"/>
    <property type="match status" value="1"/>
</dbReference>
<feature type="signal peptide" evidence="1">
    <location>
        <begin position="1"/>
        <end position="26"/>
    </location>
</feature>
<comment type="caution">
    <text evidence="3">The sequence shown here is derived from an EMBL/GenBank/DDBJ whole genome shotgun (WGS) entry which is preliminary data.</text>
</comment>
<feature type="chain" id="PRO_5037198989" description="C-type lectin domain-containing protein" evidence="1">
    <location>
        <begin position="27"/>
        <end position="709"/>
    </location>
</feature>
<dbReference type="EMBL" id="VGIR01000004">
    <property type="protein sequence ID" value="MBM3330472.1"/>
    <property type="molecule type" value="Genomic_DNA"/>
</dbReference>
<keyword evidence="1" id="KW-0732">Signal</keyword>
<feature type="domain" description="C-type lectin" evidence="2">
    <location>
        <begin position="51"/>
        <end position="158"/>
    </location>
</feature>
<dbReference type="PROSITE" id="PS50041">
    <property type="entry name" value="C_TYPE_LECTIN_2"/>
    <property type="match status" value="1"/>
</dbReference>
<dbReference type="InterPro" id="IPR016186">
    <property type="entry name" value="C-type_lectin-like/link_sf"/>
</dbReference>
<dbReference type="InterPro" id="IPR053143">
    <property type="entry name" value="Arylsulfate_ST"/>
</dbReference>
<proteinExistence type="predicted"/>